<dbReference type="GO" id="GO:0046872">
    <property type="term" value="F:metal ion binding"/>
    <property type="evidence" value="ECO:0007669"/>
    <property type="project" value="UniProtKB-KW"/>
</dbReference>
<dbReference type="Pfam" id="PF06508">
    <property type="entry name" value="QueC"/>
    <property type="match status" value="1"/>
</dbReference>
<dbReference type="Gene3D" id="3.40.50.620">
    <property type="entry name" value="HUPs"/>
    <property type="match status" value="1"/>
</dbReference>
<sequence>MEKTSSQASLRPLGPVRLFFKAPGERRRPPREADVVVHLFEPDAPGLPIFHNFREFWPLRDELAGSVKSFLCFSLGVWAADKLVCRASWPDAWTREIVLEFPSSSDLLKAGQRLAHLAGFLTGDKWDLRPREAPLPLNFGASWPQFGKPTAVVLFSGGLDSLVGAIDLLEEGHRLVLVSHYDYGQLAATQQTLAAALAQNYGRDRLYHLQIRVQLEGPELSLRSRSLLYLALALTAAGAFPTTLPVTVPENGWISLNPPLTLNRLGSYSTRTTHPYFIRELAGLWQDLGLGFGVANPGQDLTKGEMLARCRNLRLLRELFPLSVSCARPVVGRWRRQPAGACGYCYPCLMRRVALHRMGWDRGEHYRVDVLGQASALRHRVQGQDLRSLCLALKTWQENPGAILARLWWGEYKPGETEGFSAPWRLLTTGFQEIANWLYGGGEAAIRNFLGNDGLDALPASYPSD</sequence>
<comment type="similarity">
    <text evidence="8">Belongs to the QueC family.</text>
</comment>
<dbReference type="InterPro" id="IPR014729">
    <property type="entry name" value="Rossmann-like_a/b/a_fold"/>
</dbReference>
<evidence type="ECO:0000256" key="7">
    <source>
        <dbReference type="ARBA" id="ARBA00022840"/>
    </source>
</evidence>
<dbReference type="GO" id="GO:0016874">
    <property type="term" value="F:ligase activity"/>
    <property type="evidence" value="ECO:0007669"/>
    <property type="project" value="UniProtKB-KW"/>
</dbReference>
<dbReference type="PANTHER" id="PTHR42914:SF1">
    <property type="entry name" value="7-CYANO-7-DEAZAGUANINE SYNTHASE"/>
    <property type="match status" value="1"/>
</dbReference>
<protein>
    <recommendedName>
        <fullName evidence="9">7-cyano-7-deazaguanine synthase</fullName>
        <ecNumber evidence="9">6.3.4.20</ecNumber>
    </recommendedName>
</protein>
<evidence type="ECO:0000256" key="9">
    <source>
        <dbReference type="ARBA" id="ARBA00039149"/>
    </source>
</evidence>
<dbReference type="NCBIfam" id="NF041925">
    <property type="entry name" value="QatC"/>
    <property type="match status" value="1"/>
</dbReference>
<keyword evidence="3" id="KW-0479">Metal-binding</keyword>
<comment type="catalytic activity">
    <reaction evidence="10">
        <text>7-carboxy-7-carbaguanine + NH4(+) + 2 ATP = 7-cyano-7-carbaguanine + 2 AMP + 2 diphosphate + 2 H(+)</text>
        <dbReference type="Rhea" id="RHEA:27982"/>
        <dbReference type="ChEBI" id="CHEBI:15378"/>
        <dbReference type="ChEBI" id="CHEBI:28938"/>
        <dbReference type="ChEBI" id="CHEBI:30616"/>
        <dbReference type="ChEBI" id="CHEBI:33019"/>
        <dbReference type="ChEBI" id="CHEBI:45075"/>
        <dbReference type="ChEBI" id="CHEBI:61036"/>
        <dbReference type="ChEBI" id="CHEBI:456215"/>
        <dbReference type="EC" id="6.3.4.20"/>
    </reaction>
</comment>
<organism evidence="11">
    <name type="scientific">Desulfobacca acetoxidans</name>
    <dbReference type="NCBI Taxonomy" id="60893"/>
    <lineage>
        <taxon>Bacteria</taxon>
        <taxon>Pseudomonadati</taxon>
        <taxon>Thermodesulfobacteriota</taxon>
        <taxon>Desulfobaccia</taxon>
        <taxon>Desulfobaccales</taxon>
        <taxon>Desulfobaccaceae</taxon>
        <taxon>Desulfobacca</taxon>
    </lineage>
</organism>
<dbReference type="AlphaFoldDB" id="A0A7C5ALB3"/>
<dbReference type="EC" id="6.3.4.20" evidence="9"/>
<evidence type="ECO:0000256" key="2">
    <source>
        <dbReference type="ARBA" id="ARBA00022598"/>
    </source>
</evidence>
<keyword evidence="6" id="KW-0862">Zinc</keyword>
<evidence type="ECO:0000256" key="4">
    <source>
        <dbReference type="ARBA" id="ARBA00022741"/>
    </source>
</evidence>
<dbReference type="InterPro" id="IPR049676">
    <property type="entry name" value="QatC"/>
</dbReference>
<keyword evidence="7" id="KW-0067">ATP-binding</keyword>
<keyword evidence="5" id="KW-0671">Queuosine biosynthesis</keyword>
<evidence type="ECO:0000256" key="1">
    <source>
        <dbReference type="ARBA" id="ARBA00005061"/>
    </source>
</evidence>
<dbReference type="SUPFAM" id="SSF52402">
    <property type="entry name" value="Adenine nucleotide alpha hydrolases-like"/>
    <property type="match status" value="1"/>
</dbReference>
<dbReference type="GO" id="GO:0008616">
    <property type="term" value="P:tRNA queuosine(34) biosynthetic process"/>
    <property type="evidence" value="ECO:0007669"/>
    <property type="project" value="UniProtKB-KW"/>
</dbReference>
<dbReference type="PANTHER" id="PTHR42914">
    <property type="entry name" value="7-CYANO-7-DEAZAGUANINE SYNTHASE"/>
    <property type="match status" value="1"/>
</dbReference>
<reference evidence="11" key="1">
    <citation type="journal article" date="2020" name="mSystems">
        <title>Genome- and Community-Level Interaction Insights into Carbon Utilization and Element Cycling Functions of Hydrothermarchaeota in Hydrothermal Sediment.</title>
        <authorList>
            <person name="Zhou Z."/>
            <person name="Liu Y."/>
            <person name="Xu W."/>
            <person name="Pan J."/>
            <person name="Luo Z.H."/>
            <person name="Li M."/>
        </authorList>
    </citation>
    <scope>NUCLEOTIDE SEQUENCE [LARGE SCALE GENOMIC DNA]</scope>
    <source>
        <strain evidence="11">SpSt-853</strain>
    </source>
</reference>
<evidence type="ECO:0000256" key="3">
    <source>
        <dbReference type="ARBA" id="ARBA00022723"/>
    </source>
</evidence>
<evidence type="ECO:0000256" key="10">
    <source>
        <dbReference type="ARBA" id="ARBA00047890"/>
    </source>
</evidence>
<dbReference type="InterPro" id="IPR018317">
    <property type="entry name" value="QueC"/>
</dbReference>
<name>A0A7C5ALB3_9BACT</name>
<keyword evidence="4" id="KW-0547">Nucleotide-binding</keyword>
<proteinExistence type="inferred from homology"/>
<evidence type="ECO:0000256" key="6">
    <source>
        <dbReference type="ARBA" id="ARBA00022833"/>
    </source>
</evidence>
<evidence type="ECO:0000256" key="5">
    <source>
        <dbReference type="ARBA" id="ARBA00022785"/>
    </source>
</evidence>
<accession>A0A7C5ALB3</accession>
<gene>
    <name evidence="11" type="ORF">ENW48_04485</name>
</gene>
<evidence type="ECO:0000256" key="8">
    <source>
        <dbReference type="ARBA" id="ARBA00037993"/>
    </source>
</evidence>
<dbReference type="GO" id="GO:0005524">
    <property type="term" value="F:ATP binding"/>
    <property type="evidence" value="ECO:0007669"/>
    <property type="project" value="UniProtKB-KW"/>
</dbReference>
<dbReference type="EMBL" id="DTKJ01000031">
    <property type="protein sequence ID" value="HGZ11454.1"/>
    <property type="molecule type" value="Genomic_DNA"/>
</dbReference>
<comment type="caution">
    <text evidence="11">The sequence shown here is derived from an EMBL/GenBank/DDBJ whole genome shotgun (WGS) entry which is preliminary data.</text>
</comment>
<evidence type="ECO:0000313" key="11">
    <source>
        <dbReference type="EMBL" id="HGZ11454.1"/>
    </source>
</evidence>
<keyword evidence="2" id="KW-0436">Ligase</keyword>
<comment type="pathway">
    <text evidence="1">Purine metabolism; 7-cyano-7-deazaguanine biosynthesis.</text>
</comment>